<name>A0A0V0J0W1_SOLCH</name>
<protein>
    <submittedName>
        <fullName evidence="1">Putative ovule protein</fullName>
    </submittedName>
</protein>
<dbReference type="AlphaFoldDB" id="A0A0V0J0W1"/>
<reference evidence="1" key="1">
    <citation type="submission" date="2015-12" db="EMBL/GenBank/DDBJ databases">
        <title>Gene expression during late stages of embryo sac development: a critical building block for successful pollen-pistil interactions.</title>
        <authorList>
            <person name="Liu Y."/>
            <person name="Joly V."/>
            <person name="Sabar M."/>
            <person name="Matton D.P."/>
        </authorList>
    </citation>
    <scope>NUCLEOTIDE SEQUENCE</scope>
</reference>
<organism evidence="1">
    <name type="scientific">Solanum chacoense</name>
    <name type="common">Chaco potato</name>
    <dbReference type="NCBI Taxonomy" id="4108"/>
    <lineage>
        <taxon>Eukaryota</taxon>
        <taxon>Viridiplantae</taxon>
        <taxon>Streptophyta</taxon>
        <taxon>Embryophyta</taxon>
        <taxon>Tracheophyta</taxon>
        <taxon>Spermatophyta</taxon>
        <taxon>Magnoliopsida</taxon>
        <taxon>eudicotyledons</taxon>
        <taxon>Gunneridae</taxon>
        <taxon>Pentapetalae</taxon>
        <taxon>asterids</taxon>
        <taxon>lamiids</taxon>
        <taxon>Solanales</taxon>
        <taxon>Solanaceae</taxon>
        <taxon>Solanoideae</taxon>
        <taxon>Solaneae</taxon>
        <taxon>Solanum</taxon>
    </lineage>
</organism>
<accession>A0A0V0J0W1</accession>
<proteinExistence type="predicted"/>
<evidence type="ECO:0000313" key="1">
    <source>
        <dbReference type="EMBL" id="JAP37766.1"/>
    </source>
</evidence>
<dbReference type="EMBL" id="GEDG01000617">
    <property type="protein sequence ID" value="JAP37766.1"/>
    <property type="molecule type" value="Transcribed_RNA"/>
</dbReference>
<sequence>MDIRKIYLDGSIMIRHKICGKLVGIGPRSKFSSLLSWVVAGCSCVSHRLLLISAPGGCPELLEELLLLLTGSCCWLEQLLAWLAVFAGCCCYTGRWLAAPLAGCCC</sequence>